<keyword evidence="10" id="KW-0687">Ribonucleoprotein</keyword>
<comment type="function">
    <text evidence="1">Component of the 60S subunit of the ribosome.</text>
</comment>
<comment type="subunit">
    <text evidence="11">Part of the 60S ribosomal subunit.</text>
</comment>
<dbReference type="Proteomes" id="UP000887569">
    <property type="component" value="Unplaced"/>
</dbReference>
<dbReference type="Pfam" id="PF00240">
    <property type="entry name" value="ubiquitin"/>
    <property type="match status" value="1"/>
</dbReference>
<comment type="subcellular location">
    <subcellularLocation>
        <location evidence="3">Cytoplasm</location>
    </subcellularLocation>
    <subcellularLocation>
        <location evidence="2">Nucleus</location>
    </subcellularLocation>
</comment>
<dbReference type="InterPro" id="IPR001975">
    <property type="entry name" value="Ribosomal_eL40_dom"/>
</dbReference>
<evidence type="ECO:0000313" key="15">
    <source>
        <dbReference type="WBParaSite" id="PgR128_g012_t03"/>
    </source>
</evidence>
<evidence type="ECO:0000256" key="2">
    <source>
        <dbReference type="ARBA" id="ARBA00004123"/>
    </source>
</evidence>
<name>A0A915CEL6_PARUN</name>
<evidence type="ECO:0000256" key="7">
    <source>
        <dbReference type="ARBA" id="ARBA00022499"/>
    </source>
</evidence>
<comment type="similarity">
    <text evidence="4">In the N-terminal section; belongs to the ubiquitin family.</text>
</comment>
<dbReference type="Gene3D" id="4.10.1060.50">
    <property type="match status" value="1"/>
</dbReference>
<dbReference type="GO" id="GO:1990904">
    <property type="term" value="C:ribonucleoprotein complex"/>
    <property type="evidence" value="ECO:0007669"/>
    <property type="project" value="UniProtKB-KW"/>
</dbReference>
<evidence type="ECO:0000256" key="6">
    <source>
        <dbReference type="ARBA" id="ARBA00022490"/>
    </source>
</evidence>
<keyword evidence="6" id="KW-0963">Cytoplasm</keyword>
<evidence type="ECO:0000256" key="10">
    <source>
        <dbReference type="ARBA" id="ARBA00023274"/>
    </source>
</evidence>
<evidence type="ECO:0000256" key="8">
    <source>
        <dbReference type="ARBA" id="ARBA00022980"/>
    </source>
</evidence>
<protein>
    <recommendedName>
        <fullName evidence="12">Ubiquitin-ribosomal protein eL40 fusion protein</fullName>
    </recommendedName>
</protein>
<keyword evidence="8" id="KW-0689">Ribosomal protein</keyword>
<evidence type="ECO:0000256" key="4">
    <source>
        <dbReference type="ARBA" id="ARBA00008373"/>
    </source>
</evidence>
<organism evidence="14 15">
    <name type="scientific">Parascaris univalens</name>
    <name type="common">Nematode worm</name>
    <dbReference type="NCBI Taxonomy" id="6257"/>
    <lineage>
        <taxon>Eukaryota</taxon>
        <taxon>Metazoa</taxon>
        <taxon>Ecdysozoa</taxon>
        <taxon>Nematoda</taxon>
        <taxon>Chromadorea</taxon>
        <taxon>Rhabditida</taxon>
        <taxon>Spirurina</taxon>
        <taxon>Ascaridomorpha</taxon>
        <taxon>Ascaridoidea</taxon>
        <taxon>Ascarididae</taxon>
        <taxon>Parascaris</taxon>
    </lineage>
</organism>
<dbReference type="InterPro" id="IPR011332">
    <property type="entry name" value="Ribosomal_zn-bd"/>
</dbReference>
<evidence type="ECO:0000313" key="14">
    <source>
        <dbReference type="Proteomes" id="UP000887569"/>
    </source>
</evidence>
<reference evidence="15" key="1">
    <citation type="submission" date="2022-11" db="UniProtKB">
        <authorList>
            <consortium name="WormBaseParasite"/>
        </authorList>
    </citation>
    <scope>IDENTIFICATION</scope>
</reference>
<dbReference type="PROSITE" id="PS50053">
    <property type="entry name" value="UBIQUITIN_2"/>
    <property type="match status" value="1"/>
</dbReference>
<sequence length="190" mass="21874">NKRTYQQQIHSRWIIMQLISSKQDHHIQKYFPDSSISQRALWFQFDVSFGEMAGQIFLRTFDGKTITLEVSPLATVEELKALVAQREGLDVEEQRLLYKGEQLEDGCTLDDYGIERNSTVDLSTSLRGGGLGFIRIAPNLRKLAEKYNCDKKICRKCYARLPPKATNCRKKQCRSSDLRNKHKLSEGCKV</sequence>
<keyword evidence="7" id="KW-1017">Isopeptide bond</keyword>
<evidence type="ECO:0000256" key="1">
    <source>
        <dbReference type="ARBA" id="ARBA00002241"/>
    </source>
</evidence>
<evidence type="ECO:0000256" key="11">
    <source>
        <dbReference type="ARBA" id="ARBA00035124"/>
    </source>
</evidence>
<dbReference type="SUPFAM" id="SSF57829">
    <property type="entry name" value="Zn-binding ribosomal proteins"/>
    <property type="match status" value="1"/>
</dbReference>
<evidence type="ECO:0000256" key="3">
    <source>
        <dbReference type="ARBA" id="ARBA00004496"/>
    </source>
</evidence>
<dbReference type="Gene3D" id="3.10.20.90">
    <property type="entry name" value="Phosphatidylinositol 3-kinase Catalytic Subunit, Chain A, domain 1"/>
    <property type="match status" value="1"/>
</dbReference>
<evidence type="ECO:0000256" key="12">
    <source>
        <dbReference type="ARBA" id="ARBA00035298"/>
    </source>
</evidence>
<feature type="domain" description="Ubiquitin-like" evidence="13">
    <location>
        <begin position="54"/>
        <end position="129"/>
    </location>
</feature>
<dbReference type="SMART" id="SM01377">
    <property type="entry name" value="Ribosomal_L40e"/>
    <property type="match status" value="1"/>
</dbReference>
<evidence type="ECO:0000256" key="5">
    <source>
        <dbReference type="ARBA" id="ARBA00010570"/>
    </source>
</evidence>
<dbReference type="GO" id="GO:0005840">
    <property type="term" value="C:ribosome"/>
    <property type="evidence" value="ECO:0007669"/>
    <property type="project" value="UniProtKB-KW"/>
</dbReference>
<comment type="similarity">
    <text evidence="5">In the C-terminal section; belongs to the eukaryotic ribosomal protein eL40 family.</text>
</comment>
<accession>A0A915CEL6</accession>
<dbReference type="InterPro" id="IPR019956">
    <property type="entry name" value="Ubiquitin_dom"/>
</dbReference>
<dbReference type="InterPro" id="IPR000626">
    <property type="entry name" value="Ubiquitin-like_dom"/>
</dbReference>
<dbReference type="WBParaSite" id="PgR128_g012_t03">
    <property type="protein sequence ID" value="PgR128_g012_t03"/>
    <property type="gene ID" value="PgR128_g012"/>
</dbReference>
<evidence type="ECO:0000256" key="9">
    <source>
        <dbReference type="ARBA" id="ARBA00023242"/>
    </source>
</evidence>
<dbReference type="PRINTS" id="PR00348">
    <property type="entry name" value="UBIQUITIN"/>
</dbReference>
<proteinExistence type="inferred from homology"/>
<dbReference type="GO" id="GO:0005634">
    <property type="term" value="C:nucleus"/>
    <property type="evidence" value="ECO:0007669"/>
    <property type="project" value="UniProtKB-SubCell"/>
</dbReference>
<dbReference type="SMART" id="SM00213">
    <property type="entry name" value="UBQ"/>
    <property type="match status" value="1"/>
</dbReference>
<dbReference type="Pfam" id="PF01020">
    <property type="entry name" value="Ribosomal_L40e"/>
    <property type="match status" value="1"/>
</dbReference>
<dbReference type="InterPro" id="IPR050158">
    <property type="entry name" value="Ubiquitin_ubiquitin-like"/>
</dbReference>
<evidence type="ECO:0000259" key="13">
    <source>
        <dbReference type="PROSITE" id="PS50053"/>
    </source>
</evidence>
<dbReference type="FunFam" id="4.10.1060.50:FF:000001">
    <property type="entry name" value="ubiquitin-60S ribosomal protein L40"/>
    <property type="match status" value="1"/>
</dbReference>
<dbReference type="InterPro" id="IPR029071">
    <property type="entry name" value="Ubiquitin-like_domsf"/>
</dbReference>
<dbReference type="AlphaFoldDB" id="A0A915CEL6"/>
<dbReference type="SUPFAM" id="SSF54236">
    <property type="entry name" value="Ubiquitin-like"/>
    <property type="match status" value="1"/>
</dbReference>
<dbReference type="InterPro" id="IPR038587">
    <property type="entry name" value="Ribosomal_eL40_sf"/>
</dbReference>
<dbReference type="GO" id="GO:0006412">
    <property type="term" value="P:translation"/>
    <property type="evidence" value="ECO:0007669"/>
    <property type="project" value="InterPro"/>
</dbReference>
<dbReference type="PANTHER" id="PTHR10666">
    <property type="entry name" value="UBIQUITIN"/>
    <property type="match status" value="1"/>
</dbReference>
<dbReference type="GO" id="GO:0003735">
    <property type="term" value="F:structural constituent of ribosome"/>
    <property type="evidence" value="ECO:0007669"/>
    <property type="project" value="InterPro"/>
</dbReference>
<dbReference type="GO" id="GO:0005737">
    <property type="term" value="C:cytoplasm"/>
    <property type="evidence" value="ECO:0007669"/>
    <property type="project" value="UniProtKB-SubCell"/>
</dbReference>
<keyword evidence="9" id="KW-0539">Nucleus</keyword>
<keyword evidence="14" id="KW-1185">Reference proteome</keyword>